<feature type="transmembrane region" description="Helical" evidence="1">
    <location>
        <begin position="6"/>
        <end position="27"/>
    </location>
</feature>
<feature type="transmembrane region" description="Helical" evidence="1">
    <location>
        <begin position="48"/>
        <end position="67"/>
    </location>
</feature>
<reference evidence="2" key="4">
    <citation type="submission" date="2025-09" db="UniProtKB">
        <authorList>
            <consortium name="Ensembl"/>
        </authorList>
    </citation>
    <scope>IDENTIFICATION</scope>
</reference>
<keyword evidence="1" id="KW-0472">Membrane</keyword>
<keyword evidence="3" id="KW-1185">Reference proteome</keyword>
<dbReference type="PROSITE" id="PS51257">
    <property type="entry name" value="PROKAR_LIPOPROTEIN"/>
    <property type="match status" value="1"/>
</dbReference>
<evidence type="ECO:0000256" key="1">
    <source>
        <dbReference type="SAM" id="Phobius"/>
    </source>
</evidence>
<dbReference type="Proteomes" id="UP000008144">
    <property type="component" value="Chromosome 14"/>
</dbReference>
<reference evidence="2" key="3">
    <citation type="submission" date="2025-08" db="UniProtKB">
        <authorList>
            <consortium name="Ensembl"/>
        </authorList>
    </citation>
    <scope>IDENTIFICATION</scope>
</reference>
<reference evidence="2" key="2">
    <citation type="journal article" date="2008" name="Genome Biol.">
        <title>Improved genome assembly and evidence-based global gene model set for the chordate Ciona intestinalis: new insight into intron and operon populations.</title>
        <authorList>
            <person name="Satou Y."/>
            <person name="Mineta K."/>
            <person name="Ogasawara M."/>
            <person name="Sasakura Y."/>
            <person name="Shoguchi E."/>
            <person name="Ueno K."/>
            <person name="Yamada L."/>
            <person name="Matsumoto J."/>
            <person name="Wasserscheid J."/>
            <person name="Dewar K."/>
            <person name="Wiley G.B."/>
            <person name="Macmil S.L."/>
            <person name="Roe B.A."/>
            <person name="Zeller R.W."/>
            <person name="Hastings K.E."/>
            <person name="Lemaire P."/>
            <person name="Lindquist E."/>
            <person name="Endo T."/>
            <person name="Hotta K."/>
            <person name="Inaba K."/>
        </authorList>
    </citation>
    <scope>NUCLEOTIDE SEQUENCE [LARGE SCALE GENOMIC DNA]</scope>
    <source>
        <strain evidence="2">wild type</strain>
    </source>
</reference>
<dbReference type="EMBL" id="EAAA01001172">
    <property type="status" value="NOT_ANNOTATED_CDS"/>
    <property type="molecule type" value="Genomic_DNA"/>
</dbReference>
<keyword evidence="1" id="KW-1133">Transmembrane helix</keyword>
<dbReference type="AlphaFoldDB" id="H2XV97"/>
<dbReference type="HOGENOM" id="CLU_2782346_0_0_1"/>
<proteinExistence type="predicted"/>
<name>H2XV97_CIOIN</name>
<evidence type="ECO:0000313" key="3">
    <source>
        <dbReference type="Proteomes" id="UP000008144"/>
    </source>
</evidence>
<organism evidence="2 3">
    <name type="scientific">Ciona intestinalis</name>
    <name type="common">Transparent sea squirt</name>
    <name type="synonym">Ascidia intestinalis</name>
    <dbReference type="NCBI Taxonomy" id="7719"/>
    <lineage>
        <taxon>Eukaryota</taxon>
        <taxon>Metazoa</taxon>
        <taxon>Chordata</taxon>
        <taxon>Tunicata</taxon>
        <taxon>Ascidiacea</taxon>
        <taxon>Phlebobranchia</taxon>
        <taxon>Cionidae</taxon>
        <taxon>Ciona</taxon>
    </lineage>
</organism>
<sequence length="69" mass="7336">MGIRAVALLGIFIGTVACVLAVTSVIFDGHIRESTFTHPNISRFRRHNVLSVLAGALAGLSGMFGLIRL</sequence>
<dbReference type="InParanoid" id="H2XV97"/>
<dbReference type="Ensembl" id="ENSCINT00000036329.1">
    <property type="protein sequence ID" value="ENSCINP00000033581.1"/>
    <property type="gene ID" value="ENSCING00000020709.1"/>
</dbReference>
<evidence type="ECO:0000313" key="2">
    <source>
        <dbReference type="Ensembl" id="ENSCINP00000033581.1"/>
    </source>
</evidence>
<protein>
    <submittedName>
        <fullName evidence="2">Uncharacterized protein</fullName>
    </submittedName>
</protein>
<reference evidence="3" key="1">
    <citation type="journal article" date="2002" name="Science">
        <title>The draft genome of Ciona intestinalis: insights into chordate and vertebrate origins.</title>
        <authorList>
            <person name="Dehal P."/>
            <person name="Satou Y."/>
            <person name="Campbell R.K."/>
            <person name="Chapman J."/>
            <person name="Degnan B."/>
            <person name="De Tomaso A."/>
            <person name="Davidson B."/>
            <person name="Di Gregorio A."/>
            <person name="Gelpke M."/>
            <person name="Goodstein D.M."/>
            <person name="Harafuji N."/>
            <person name="Hastings K.E."/>
            <person name="Ho I."/>
            <person name="Hotta K."/>
            <person name="Huang W."/>
            <person name="Kawashima T."/>
            <person name="Lemaire P."/>
            <person name="Martinez D."/>
            <person name="Meinertzhagen I.A."/>
            <person name="Necula S."/>
            <person name="Nonaka M."/>
            <person name="Putnam N."/>
            <person name="Rash S."/>
            <person name="Saiga H."/>
            <person name="Satake M."/>
            <person name="Terry A."/>
            <person name="Yamada L."/>
            <person name="Wang H.G."/>
            <person name="Awazu S."/>
            <person name="Azumi K."/>
            <person name="Boore J."/>
            <person name="Branno M."/>
            <person name="Chin-Bow S."/>
            <person name="DeSantis R."/>
            <person name="Doyle S."/>
            <person name="Francino P."/>
            <person name="Keys D.N."/>
            <person name="Haga S."/>
            <person name="Hayashi H."/>
            <person name="Hino K."/>
            <person name="Imai K.S."/>
            <person name="Inaba K."/>
            <person name="Kano S."/>
            <person name="Kobayashi K."/>
            <person name="Kobayashi M."/>
            <person name="Lee B.I."/>
            <person name="Makabe K.W."/>
            <person name="Manohar C."/>
            <person name="Matassi G."/>
            <person name="Medina M."/>
            <person name="Mochizuki Y."/>
            <person name="Mount S."/>
            <person name="Morishita T."/>
            <person name="Miura S."/>
            <person name="Nakayama A."/>
            <person name="Nishizaka S."/>
            <person name="Nomoto H."/>
            <person name="Ohta F."/>
            <person name="Oishi K."/>
            <person name="Rigoutsos I."/>
            <person name="Sano M."/>
            <person name="Sasaki A."/>
            <person name="Sasakura Y."/>
            <person name="Shoguchi E."/>
            <person name="Shin-i T."/>
            <person name="Spagnuolo A."/>
            <person name="Stainier D."/>
            <person name="Suzuki M.M."/>
            <person name="Tassy O."/>
            <person name="Takatori N."/>
            <person name="Tokuoka M."/>
            <person name="Yagi K."/>
            <person name="Yoshizaki F."/>
            <person name="Wada S."/>
            <person name="Zhang C."/>
            <person name="Hyatt P.D."/>
            <person name="Larimer F."/>
            <person name="Detter C."/>
            <person name="Doggett N."/>
            <person name="Glavina T."/>
            <person name="Hawkins T."/>
            <person name="Richardson P."/>
            <person name="Lucas S."/>
            <person name="Kohara Y."/>
            <person name="Levine M."/>
            <person name="Satoh N."/>
            <person name="Rokhsar D.S."/>
        </authorList>
    </citation>
    <scope>NUCLEOTIDE SEQUENCE [LARGE SCALE GENOMIC DNA]</scope>
</reference>
<keyword evidence="1" id="KW-0812">Transmembrane</keyword>
<accession>H2XV97</accession>